<organism evidence="4 5">
    <name type="scientific">Diaphorina citri</name>
    <name type="common">Asian citrus psyllid</name>
    <dbReference type="NCBI Taxonomy" id="121845"/>
    <lineage>
        <taxon>Eukaryota</taxon>
        <taxon>Metazoa</taxon>
        <taxon>Ecdysozoa</taxon>
        <taxon>Arthropoda</taxon>
        <taxon>Hexapoda</taxon>
        <taxon>Insecta</taxon>
        <taxon>Pterygota</taxon>
        <taxon>Neoptera</taxon>
        <taxon>Paraneoptera</taxon>
        <taxon>Hemiptera</taxon>
        <taxon>Sternorrhyncha</taxon>
        <taxon>Psylloidea</taxon>
        <taxon>Psyllidae</taxon>
        <taxon>Diaphorininae</taxon>
        <taxon>Diaphorina</taxon>
    </lineage>
</organism>
<feature type="region of interest" description="Disordered" evidence="2">
    <location>
        <begin position="1"/>
        <end position="76"/>
    </location>
</feature>
<dbReference type="SMART" id="SM00343">
    <property type="entry name" value="ZnF_C2HC"/>
    <property type="match status" value="2"/>
</dbReference>
<gene>
    <name evidence="5" type="primary">LOC113472344</name>
</gene>
<dbReference type="RefSeq" id="XP_026687857.1">
    <property type="nucleotide sequence ID" value="XM_026832056.1"/>
</dbReference>
<dbReference type="Gene3D" id="4.10.60.10">
    <property type="entry name" value="Zinc finger, CCHC-type"/>
    <property type="match status" value="1"/>
</dbReference>
<evidence type="ECO:0000256" key="1">
    <source>
        <dbReference type="PROSITE-ProRule" id="PRU00047"/>
    </source>
</evidence>
<dbReference type="GO" id="GO:0008270">
    <property type="term" value="F:zinc ion binding"/>
    <property type="evidence" value="ECO:0007669"/>
    <property type="project" value="UniProtKB-KW"/>
</dbReference>
<evidence type="ECO:0000313" key="5">
    <source>
        <dbReference type="RefSeq" id="XP_026687857.1"/>
    </source>
</evidence>
<dbReference type="PROSITE" id="PS50158">
    <property type="entry name" value="ZF_CCHC"/>
    <property type="match status" value="2"/>
</dbReference>
<feature type="compositionally biased region" description="Polar residues" evidence="2">
    <location>
        <begin position="25"/>
        <end position="44"/>
    </location>
</feature>
<keyword evidence="1" id="KW-0479">Metal-binding</keyword>
<feature type="domain" description="CCHC-type" evidence="3">
    <location>
        <begin position="678"/>
        <end position="691"/>
    </location>
</feature>
<dbReference type="GO" id="GO:0003676">
    <property type="term" value="F:nucleic acid binding"/>
    <property type="evidence" value="ECO:0007669"/>
    <property type="project" value="InterPro"/>
</dbReference>
<feature type="compositionally biased region" description="Basic and acidic residues" evidence="2">
    <location>
        <begin position="141"/>
        <end position="160"/>
    </location>
</feature>
<dbReference type="AlphaFoldDB" id="A0A3Q0JHG3"/>
<sequence length="754" mass="84229">MEKMSGNENILPQTGRGIDPESRGMVTTMSSPMDSGGANSQAYPTQYEKTDSDMEVDPSSNQSTQPTPLVGNDCTFTMSAQSTSNEMQWNQNISIDVGASLDFLTRSRRISRSPHKERSSSLPALDKSTAAMLLRGNRANESTKRKAEDPLERHGDADTIGGSEKKIATEEMGSFIDGKAETLSRTLLRMMDEVNKLQQAIAPPFKPKREIRECYNIMSDLKKVIEEVHIIDWLKTAKSAAQIEEESKENNQDLRAEEITIPDDGSYVQFRQIRNTYWSSKSYKITKLEELNPFETENNRNLLLLVDKKAIASHAVKTLVDNRTGMKDTMDKLKLKEGKITTLKTSNTIMMERDEENEKLECNSALHLLYLGDIEVNGAAADLTEEVIFEEFKNKKNNINEMTHKLVLAPLINLEPTRLRKLAEFTLGGRTDDIIIATRKNQLKTLAKIVSEGNSQTPTAGGSKMKQKQQSSQNKTPRKQKQNKSWNTVNVMISDKTSEHSYAQVVSKMKNSVDIEEVGVVVKSIQKSKSGNVRLTIKETKTGAVANLRAKVNEILEGEAKMIDPGDMKQVIVIRDMDTATTALEVEEAVKKAIVSEEGKNSVKLHTLKANYRGSSKTATVGLKKDDAAKLIKDGKLRIGWVICRVHEIITPTRCFKCYGHGHVAKDCTVSESDLNNCVKCNQSGHIAKDCTHEPFCRECKQAGHSMGSMKCDFYRSLVNAEREKKKIGQSRQGFWPINEPSDQIDQVQILTPS</sequence>
<proteinExistence type="predicted"/>
<keyword evidence="4" id="KW-1185">Reference proteome</keyword>
<evidence type="ECO:0000313" key="4">
    <source>
        <dbReference type="Proteomes" id="UP000079169"/>
    </source>
</evidence>
<dbReference type="STRING" id="121845.A0A3Q0JHG3"/>
<dbReference type="GeneID" id="113472344"/>
<keyword evidence="1" id="KW-0862">Zinc</keyword>
<feature type="region of interest" description="Disordered" evidence="2">
    <location>
        <begin position="133"/>
        <end position="160"/>
    </location>
</feature>
<reference evidence="5" key="1">
    <citation type="submission" date="2025-08" db="UniProtKB">
        <authorList>
            <consortium name="RefSeq"/>
        </authorList>
    </citation>
    <scope>IDENTIFICATION</scope>
</reference>
<name>A0A3Q0JHG3_DIACI</name>
<protein>
    <submittedName>
        <fullName evidence="5">Uncharacterized protein LOC113472344</fullName>
    </submittedName>
</protein>
<keyword evidence="1" id="KW-0863">Zinc-finger</keyword>
<dbReference type="Pfam" id="PF00098">
    <property type="entry name" value="zf-CCHC"/>
    <property type="match status" value="1"/>
</dbReference>
<evidence type="ECO:0000259" key="3">
    <source>
        <dbReference type="PROSITE" id="PS50158"/>
    </source>
</evidence>
<feature type="compositionally biased region" description="Polar residues" evidence="2">
    <location>
        <begin position="1"/>
        <end position="12"/>
    </location>
</feature>
<dbReference type="InterPro" id="IPR001878">
    <property type="entry name" value="Znf_CCHC"/>
</dbReference>
<feature type="region of interest" description="Disordered" evidence="2">
    <location>
        <begin position="453"/>
        <end position="487"/>
    </location>
</feature>
<dbReference type="Proteomes" id="UP000079169">
    <property type="component" value="Unplaced"/>
</dbReference>
<dbReference type="InterPro" id="IPR036875">
    <property type="entry name" value="Znf_CCHC_sf"/>
</dbReference>
<evidence type="ECO:0000256" key="2">
    <source>
        <dbReference type="SAM" id="MobiDB-lite"/>
    </source>
</evidence>
<feature type="domain" description="CCHC-type" evidence="3">
    <location>
        <begin position="654"/>
        <end position="668"/>
    </location>
</feature>
<dbReference type="KEGG" id="dci:113472344"/>
<dbReference type="SUPFAM" id="SSF57756">
    <property type="entry name" value="Retrovirus zinc finger-like domains"/>
    <property type="match status" value="1"/>
</dbReference>
<dbReference type="PaxDb" id="121845-A0A3Q0JHG3"/>
<accession>A0A3Q0JHG3</accession>
<feature type="compositionally biased region" description="Polar residues" evidence="2">
    <location>
        <begin position="58"/>
        <end position="67"/>
    </location>
</feature>